<name>A0A1H1SGV6_9ACTN</name>
<dbReference type="PANTHER" id="PTHR30055:SF146">
    <property type="entry name" value="HTH-TYPE TRANSCRIPTIONAL DUAL REGULATOR CECR"/>
    <property type="match status" value="1"/>
</dbReference>
<dbReference type="InterPro" id="IPR050109">
    <property type="entry name" value="HTH-type_TetR-like_transc_reg"/>
</dbReference>
<evidence type="ECO:0000256" key="2">
    <source>
        <dbReference type="PROSITE-ProRule" id="PRU00335"/>
    </source>
</evidence>
<evidence type="ECO:0000313" key="4">
    <source>
        <dbReference type="EMBL" id="SDS46946.1"/>
    </source>
</evidence>
<dbReference type="PANTHER" id="PTHR30055">
    <property type="entry name" value="HTH-TYPE TRANSCRIPTIONAL REGULATOR RUTR"/>
    <property type="match status" value="1"/>
</dbReference>
<dbReference type="OrthoDB" id="3186364at2"/>
<feature type="DNA-binding region" description="H-T-H motif" evidence="2">
    <location>
        <begin position="25"/>
        <end position="44"/>
    </location>
</feature>
<evidence type="ECO:0000256" key="1">
    <source>
        <dbReference type="ARBA" id="ARBA00023125"/>
    </source>
</evidence>
<dbReference type="PROSITE" id="PS50977">
    <property type="entry name" value="HTH_TETR_2"/>
    <property type="match status" value="1"/>
</dbReference>
<dbReference type="InterPro" id="IPR009057">
    <property type="entry name" value="Homeodomain-like_sf"/>
</dbReference>
<dbReference type="EMBL" id="LT629758">
    <property type="protein sequence ID" value="SDS46946.1"/>
    <property type="molecule type" value="Genomic_DNA"/>
</dbReference>
<feature type="domain" description="HTH tetR-type" evidence="3">
    <location>
        <begin position="2"/>
        <end position="62"/>
    </location>
</feature>
<dbReference type="Gene3D" id="1.10.357.10">
    <property type="entry name" value="Tetracycline Repressor, domain 2"/>
    <property type="match status" value="1"/>
</dbReference>
<dbReference type="PRINTS" id="PR00455">
    <property type="entry name" value="HTHTETR"/>
</dbReference>
<proteinExistence type="predicted"/>
<dbReference type="SUPFAM" id="SSF46689">
    <property type="entry name" value="Homeodomain-like"/>
    <property type="match status" value="1"/>
</dbReference>
<dbReference type="Proteomes" id="UP000198688">
    <property type="component" value="Chromosome I"/>
</dbReference>
<dbReference type="RefSeq" id="WP_092541765.1">
    <property type="nucleotide sequence ID" value="NZ_BOMJ01000009.1"/>
</dbReference>
<keyword evidence="5" id="KW-1185">Reference proteome</keyword>
<gene>
    <name evidence="4" type="ORF">SAMN04489716_0850</name>
</gene>
<sequence length="190" mass="20407">MADGRQRFLEAAVRLFARHSVAGTSLQMIGDELGVTKAAVHHHFRSREELLTAVVEPVRVGLRSTVAAAEALRGRHVRADRALTGFVDLVLANRELLPVLQGDPGAAELLGSHPDLHDLTGRLTQLLADVEPGPTGHVRADAVLSGTACAAGPRSNHIDPAELRAVLIETGRRALALRIRKEQPRTSQLC</sequence>
<evidence type="ECO:0000259" key="3">
    <source>
        <dbReference type="PROSITE" id="PS50977"/>
    </source>
</evidence>
<dbReference type="Pfam" id="PF00440">
    <property type="entry name" value="TetR_N"/>
    <property type="match status" value="1"/>
</dbReference>
<protein>
    <submittedName>
        <fullName evidence="4">Regulatory protein, tetR family</fullName>
    </submittedName>
</protein>
<keyword evidence="1 2" id="KW-0238">DNA-binding</keyword>
<dbReference type="InterPro" id="IPR001647">
    <property type="entry name" value="HTH_TetR"/>
</dbReference>
<evidence type="ECO:0000313" key="5">
    <source>
        <dbReference type="Proteomes" id="UP000198688"/>
    </source>
</evidence>
<reference evidence="4 5" key="1">
    <citation type="submission" date="2016-10" db="EMBL/GenBank/DDBJ databases">
        <authorList>
            <person name="de Groot N.N."/>
        </authorList>
    </citation>
    <scope>NUCLEOTIDE SEQUENCE [LARGE SCALE GENOMIC DNA]</scope>
    <source>
        <strain evidence="4 5">DSM 43941</strain>
    </source>
</reference>
<dbReference type="GO" id="GO:0000976">
    <property type="term" value="F:transcription cis-regulatory region binding"/>
    <property type="evidence" value="ECO:0007669"/>
    <property type="project" value="TreeGrafter"/>
</dbReference>
<dbReference type="AlphaFoldDB" id="A0A1H1SGV6"/>
<accession>A0A1H1SGV6</accession>
<dbReference type="GO" id="GO:0003700">
    <property type="term" value="F:DNA-binding transcription factor activity"/>
    <property type="evidence" value="ECO:0007669"/>
    <property type="project" value="TreeGrafter"/>
</dbReference>
<organism evidence="4 5">
    <name type="scientific">Actinoplanes derwentensis</name>
    <dbReference type="NCBI Taxonomy" id="113562"/>
    <lineage>
        <taxon>Bacteria</taxon>
        <taxon>Bacillati</taxon>
        <taxon>Actinomycetota</taxon>
        <taxon>Actinomycetes</taxon>
        <taxon>Micromonosporales</taxon>
        <taxon>Micromonosporaceae</taxon>
        <taxon>Actinoplanes</taxon>
    </lineage>
</organism>